<dbReference type="Pfam" id="PF02535">
    <property type="entry name" value="Zip"/>
    <property type="match status" value="1"/>
</dbReference>
<dbReference type="InterPro" id="IPR050799">
    <property type="entry name" value="ZIP_Transporter"/>
</dbReference>
<feature type="transmembrane region" description="Helical" evidence="6">
    <location>
        <begin position="463"/>
        <end position="484"/>
    </location>
</feature>
<gene>
    <name evidence="7" type="ORF">V1264_002610</name>
</gene>
<feature type="transmembrane region" description="Helical" evidence="6">
    <location>
        <begin position="421"/>
        <end position="442"/>
    </location>
</feature>
<keyword evidence="8" id="KW-1185">Reference proteome</keyword>
<feature type="transmembrane region" description="Helical" evidence="6">
    <location>
        <begin position="215"/>
        <end position="234"/>
    </location>
</feature>
<dbReference type="GO" id="GO:0005385">
    <property type="term" value="F:zinc ion transmembrane transporter activity"/>
    <property type="evidence" value="ECO:0007669"/>
    <property type="project" value="TreeGrafter"/>
</dbReference>
<evidence type="ECO:0008006" key="9">
    <source>
        <dbReference type="Google" id="ProtNLM"/>
    </source>
</evidence>
<dbReference type="GO" id="GO:0005886">
    <property type="term" value="C:plasma membrane"/>
    <property type="evidence" value="ECO:0007669"/>
    <property type="project" value="TreeGrafter"/>
</dbReference>
<evidence type="ECO:0000313" key="8">
    <source>
        <dbReference type="Proteomes" id="UP001374579"/>
    </source>
</evidence>
<evidence type="ECO:0000256" key="5">
    <source>
        <dbReference type="ARBA" id="ARBA00023136"/>
    </source>
</evidence>
<comment type="similarity">
    <text evidence="2">Belongs to the ZIP transporter (TC 2.A.5) family.</text>
</comment>
<keyword evidence="4 6" id="KW-1133">Transmembrane helix</keyword>
<keyword evidence="3 6" id="KW-0812">Transmembrane</keyword>
<dbReference type="PANTHER" id="PTHR12191">
    <property type="entry name" value="SOLUTE CARRIER FAMILY 39"/>
    <property type="match status" value="1"/>
</dbReference>
<reference evidence="7 8" key="1">
    <citation type="submission" date="2024-02" db="EMBL/GenBank/DDBJ databases">
        <title>Chromosome-scale genome assembly of the rough periwinkle Littorina saxatilis.</title>
        <authorList>
            <person name="De Jode A."/>
            <person name="Faria R."/>
            <person name="Formenti G."/>
            <person name="Sims Y."/>
            <person name="Smith T.P."/>
            <person name="Tracey A."/>
            <person name="Wood J.M.D."/>
            <person name="Zagrodzka Z.B."/>
            <person name="Johannesson K."/>
            <person name="Butlin R.K."/>
            <person name="Leder E.H."/>
        </authorList>
    </citation>
    <scope>NUCLEOTIDE SEQUENCE [LARGE SCALE GENOMIC DNA]</scope>
    <source>
        <strain evidence="7">Snail1</strain>
        <tissue evidence="7">Muscle</tissue>
    </source>
</reference>
<dbReference type="InterPro" id="IPR003689">
    <property type="entry name" value="ZIP"/>
</dbReference>
<keyword evidence="5 6" id="KW-0472">Membrane</keyword>
<evidence type="ECO:0000256" key="3">
    <source>
        <dbReference type="ARBA" id="ARBA00022692"/>
    </source>
</evidence>
<evidence type="ECO:0000256" key="1">
    <source>
        <dbReference type="ARBA" id="ARBA00004141"/>
    </source>
</evidence>
<sequence>MAMTVQQSMAKRVCVQVLVVACCCVIGAGSIVQDAALLNKVFLDSAGTISVNEVIKESPESGLNASCFDPASGYSSLRGCITTKCVGTEDLGRLYGVAVDSPLAPSDLQTVTPGLLHVLTQPKQCSSDVTKPYKPPATAAVWGYSFLFVTLINLCSLFGALVLPCMDLKIYKRVLMFLIALAVGTLVGSGLLVLIPEALELNHGDDLKFVWKTTTVFGGIYLFFCLERVMRMINDKREMTREMKRQNDGALQGTFHGRPPGNPVGITRNFDRMASRQEALTINGYGKDDVKDDEAQVTGVEVKVKDEGQNGSVADKEYDDRSIVENKRVAPVAYMIIFGDALHNLIDGLSIGAAFTDTTLLGISVSVAVMCEELPHELGDFAILLNSGMSVRKALLFNFLSSLTCYVGLVIGILLGENTSANTWIFAIAGGMFLYISLADMLPEMNSAAETEACKEFGEINTFILQNIGLLVGFGIILVLAVYGGDISFE</sequence>
<dbReference type="GO" id="GO:0071578">
    <property type="term" value="P:zinc ion import across plasma membrane"/>
    <property type="evidence" value="ECO:0007669"/>
    <property type="project" value="TreeGrafter"/>
</dbReference>
<name>A0AAN9B3R6_9CAEN</name>
<proteinExistence type="inferred from homology"/>
<evidence type="ECO:0000256" key="2">
    <source>
        <dbReference type="ARBA" id="ARBA00006939"/>
    </source>
</evidence>
<accession>A0AAN9B3R6</accession>
<comment type="subcellular location">
    <subcellularLocation>
        <location evidence="1">Membrane</location>
        <topology evidence="1">Multi-pass membrane protein</topology>
    </subcellularLocation>
</comment>
<feature type="transmembrane region" description="Helical" evidence="6">
    <location>
        <begin position="395"/>
        <end position="415"/>
    </location>
</feature>
<protein>
    <recommendedName>
        <fullName evidence="9">Zinc transporter ZIP14</fullName>
    </recommendedName>
</protein>
<organism evidence="7 8">
    <name type="scientific">Littorina saxatilis</name>
    <dbReference type="NCBI Taxonomy" id="31220"/>
    <lineage>
        <taxon>Eukaryota</taxon>
        <taxon>Metazoa</taxon>
        <taxon>Spiralia</taxon>
        <taxon>Lophotrochozoa</taxon>
        <taxon>Mollusca</taxon>
        <taxon>Gastropoda</taxon>
        <taxon>Caenogastropoda</taxon>
        <taxon>Littorinimorpha</taxon>
        <taxon>Littorinoidea</taxon>
        <taxon>Littorinidae</taxon>
        <taxon>Littorina</taxon>
    </lineage>
</organism>
<dbReference type="Proteomes" id="UP001374579">
    <property type="component" value="Unassembled WGS sequence"/>
</dbReference>
<evidence type="ECO:0000313" key="7">
    <source>
        <dbReference type="EMBL" id="KAK7098277.1"/>
    </source>
</evidence>
<evidence type="ECO:0000256" key="6">
    <source>
        <dbReference type="SAM" id="Phobius"/>
    </source>
</evidence>
<feature type="transmembrane region" description="Helical" evidence="6">
    <location>
        <begin position="141"/>
        <end position="163"/>
    </location>
</feature>
<dbReference type="GO" id="GO:0140410">
    <property type="term" value="F:monoatomic cation:bicarbonate symporter activity"/>
    <property type="evidence" value="ECO:0007669"/>
    <property type="project" value="TreeGrafter"/>
</dbReference>
<feature type="transmembrane region" description="Helical" evidence="6">
    <location>
        <begin position="175"/>
        <end position="195"/>
    </location>
</feature>
<dbReference type="AlphaFoldDB" id="A0AAN9B3R6"/>
<dbReference type="EMBL" id="JBAMIC010000012">
    <property type="protein sequence ID" value="KAK7098277.1"/>
    <property type="molecule type" value="Genomic_DNA"/>
</dbReference>
<evidence type="ECO:0000256" key="4">
    <source>
        <dbReference type="ARBA" id="ARBA00022989"/>
    </source>
</evidence>
<comment type="caution">
    <text evidence="7">The sequence shown here is derived from an EMBL/GenBank/DDBJ whole genome shotgun (WGS) entry which is preliminary data.</text>
</comment>
<dbReference type="PANTHER" id="PTHR12191:SF37">
    <property type="entry name" value="ZINC TRANSPORTER FOI"/>
    <property type="match status" value="1"/>
</dbReference>
<dbReference type="GO" id="GO:0030003">
    <property type="term" value="P:intracellular monoatomic cation homeostasis"/>
    <property type="evidence" value="ECO:0007669"/>
    <property type="project" value="TreeGrafter"/>
</dbReference>